<evidence type="ECO:0000313" key="8">
    <source>
        <dbReference type="EMBL" id="PVD26166.1"/>
    </source>
</evidence>
<evidence type="ECO:0000256" key="4">
    <source>
        <dbReference type="SAM" id="MobiDB-lite"/>
    </source>
</evidence>
<dbReference type="SMART" id="SM00252">
    <property type="entry name" value="SH2"/>
    <property type="match status" value="1"/>
</dbReference>
<dbReference type="SUPFAM" id="SSF109993">
    <property type="entry name" value="VPS9 domain"/>
    <property type="match status" value="1"/>
</dbReference>
<dbReference type="CDD" id="cd01776">
    <property type="entry name" value="RA_Rin"/>
    <property type="match status" value="1"/>
</dbReference>
<evidence type="ECO:0000259" key="5">
    <source>
        <dbReference type="PROSITE" id="PS50001"/>
    </source>
</evidence>
<evidence type="ECO:0000256" key="1">
    <source>
        <dbReference type="ARBA" id="ARBA00006919"/>
    </source>
</evidence>
<dbReference type="InterPro" id="IPR003123">
    <property type="entry name" value="VPS9"/>
</dbReference>
<dbReference type="GO" id="GO:0007165">
    <property type="term" value="P:signal transduction"/>
    <property type="evidence" value="ECO:0007669"/>
    <property type="project" value="InterPro"/>
</dbReference>
<dbReference type="GO" id="GO:0005096">
    <property type="term" value="F:GTPase activator activity"/>
    <property type="evidence" value="ECO:0007669"/>
    <property type="project" value="UniProtKB-KW"/>
</dbReference>
<comment type="similarity">
    <text evidence="1">Belongs to the RIN (Ras interaction/interference) family.</text>
</comment>
<reference evidence="8 9" key="1">
    <citation type="submission" date="2018-04" db="EMBL/GenBank/DDBJ databases">
        <title>The genome of golden apple snail Pomacea canaliculata provides insight into stress tolerance and invasive adaptation.</title>
        <authorList>
            <person name="Liu C."/>
            <person name="Liu B."/>
            <person name="Ren Y."/>
            <person name="Zhang Y."/>
            <person name="Wang H."/>
            <person name="Li S."/>
            <person name="Jiang F."/>
            <person name="Yin L."/>
            <person name="Zhang G."/>
            <person name="Qian W."/>
            <person name="Fan W."/>
        </authorList>
    </citation>
    <scope>NUCLEOTIDE SEQUENCE [LARGE SCALE GENOMIC DNA]</scope>
    <source>
        <strain evidence="8">SZHN2017</strain>
        <tissue evidence="8">Muscle</tissue>
    </source>
</reference>
<evidence type="ECO:0000256" key="2">
    <source>
        <dbReference type="ARBA" id="ARBA00022468"/>
    </source>
</evidence>
<dbReference type="Gene3D" id="1.20.1050.80">
    <property type="entry name" value="VPS9 domain"/>
    <property type="match status" value="1"/>
</dbReference>
<dbReference type="STRING" id="400727.A0A2T7NYC9"/>
<feature type="region of interest" description="Disordered" evidence="4">
    <location>
        <begin position="687"/>
        <end position="732"/>
    </location>
</feature>
<dbReference type="PROSITE" id="PS51205">
    <property type="entry name" value="VPS9"/>
    <property type="match status" value="1"/>
</dbReference>
<feature type="domain" description="SH2" evidence="5">
    <location>
        <begin position="167"/>
        <end position="260"/>
    </location>
</feature>
<dbReference type="AlphaFoldDB" id="A0A2T7NYC9"/>
<feature type="compositionally biased region" description="Polar residues" evidence="4">
    <location>
        <begin position="45"/>
        <end position="64"/>
    </location>
</feature>
<feature type="region of interest" description="Disordered" evidence="4">
    <location>
        <begin position="456"/>
        <end position="506"/>
    </location>
</feature>
<dbReference type="GO" id="GO:0005085">
    <property type="term" value="F:guanyl-nucleotide exchange factor activity"/>
    <property type="evidence" value="ECO:0007669"/>
    <property type="project" value="InterPro"/>
</dbReference>
<dbReference type="GO" id="GO:0016192">
    <property type="term" value="P:vesicle-mediated transport"/>
    <property type="evidence" value="ECO:0007669"/>
    <property type="project" value="InterPro"/>
</dbReference>
<dbReference type="GO" id="GO:0031267">
    <property type="term" value="F:small GTPase binding"/>
    <property type="evidence" value="ECO:0007669"/>
    <property type="project" value="TreeGrafter"/>
</dbReference>
<dbReference type="Pfam" id="PF23268">
    <property type="entry name" value="RIN1"/>
    <property type="match status" value="1"/>
</dbReference>
<evidence type="ECO:0000259" key="6">
    <source>
        <dbReference type="PROSITE" id="PS50200"/>
    </source>
</evidence>
<dbReference type="Pfam" id="PF00017">
    <property type="entry name" value="SH2"/>
    <property type="match status" value="1"/>
</dbReference>
<feature type="compositionally biased region" description="Polar residues" evidence="4">
    <location>
        <begin position="785"/>
        <end position="797"/>
    </location>
</feature>
<dbReference type="InterPro" id="IPR036860">
    <property type="entry name" value="SH2_dom_sf"/>
</dbReference>
<accession>A0A2T7NYC9</accession>
<dbReference type="InterPro" id="IPR000159">
    <property type="entry name" value="RA_dom"/>
</dbReference>
<comment type="caution">
    <text evidence="8">The sequence shown here is derived from an EMBL/GenBank/DDBJ whole genome shotgun (WGS) entry which is preliminary data.</text>
</comment>
<dbReference type="SUPFAM" id="SSF55550">
    <property type="entry name" value="SH2 domain"/>
    <property type="match status" value="1"/>
</dbReference>
<proteinExistence type="inferred from homology"/>
<evidence type="ECO:0000259" key="7">
    <source>
        <dbReference type="PROSITE" id="PS51205"/>
    </source>
</evidence>
<feature type="compositionally biased region" description="Low complexity" evidence="4">
    <location>
        <begin position="121"/>
        <end position="137"/>
    </location>
</feature>
<dbReference type="PANTHER" id="PTHR23101:SF104">
    <property type="entry name" value="PROTEIN SPRINT"/>
    <property type="match status" value="1"/>
</dbReference>
<organism evidence="8 9">
    <name type="scientific">Pomacea canaliculata</name>
    <name type="common">Golden apple snail</name>
    <dbReference type="NCBI Taxonomy" id="400727"/>
    <lineage>
        <taxon>Eukaryota</taxon>
        <taxon>Metazoa</taxon>
        <taxon>Spiralia</taxon>
        <taxon>Lophotrochozoa</taxon>
        <taxon>Mollusca</taxon>
        <taxon>Gastropoda</taxon>
        <taxon>Caenogastropoda</taxon>
        <taxon>Architaenioglossa</taxon>
        <taxon>Ampullarioidea</taxon>
        <taxon>Ampullariidae</taxon>
        <taxon>Pomacea</taxon>
    </lineage>
</organism>
<dbReference type="PANTHER" id="PTHR23101">
    <property type="entry name" value="RAB GDP/GTP EXCHANGE FACTOR"/>
    <property type="match status" value="1"/>
</dbReference>
<dbReference type="PROSITE" id="PS50200">
    <property type="entry name" value="RA"/>
    <property type="match status" value="1"/>
</dbReference>
<dbReference type="SMART" id="SM00314">
    <property type="entry name" value="RA"/>
    <property type="match status" value="1"/>
</dbReference>
<evidence type="ECO:0000313" key="9">
    <source>
        <dbReference type="Proteomes" id="UP000245119"/>
    </source>
</evidence>
<dbReference type="CDD" id="cd00173">
    <property type="entry name" value="SH2"/>
    <property type="match status" value="1"/>
</dbReference>
<dbReference type="Pfam" id="PF02204">
    <property type="entry name" value="VPS9"/>
    <property type="match status" value="1"/>
</dbReference>
<dbReference type="InterPro" id="IPR045046">
    <property type="entry name" value="Vps9-like"/>
</dbReference>
<keyword evidence="3" id="KW-0727">SH2 domain</keyword>
<gene>
    <name evidence="8" type="ORF">C0Q70_13835</name>
</gene>
<feature type="region of interest" description="Disordered" evidence="4">
    <location>
        <begin position="26"/>
        <end position="152"/>
    </location>
</feature>
<name>A0A2T7NYC9_POMCA</name>
<dbReference type="InterPro" id="IPR000980">
    <property type="entry name" value="SH2"/>
</dbReference>
<sequence length="1261" mass="139150">MLTNIANDLDLLLNDLSHIYPYPQGERSEEAEGASGENGCPPSMTLHSGDTLGNDSFFSSTGATSRHHGNMTGSSPSLLTSSGSDNLSIDSGHDDLITRDSQSPLAFDPNHFGSRSRTVDTTTTSTMTPPMPTTISSQDGDSHVGPSGGELRPISTVERLSKTHSIWLLTQMSRAGAVHLLKDRETGVFIVRKSSQALSLALSVQNVLNDRANVDHYLIEATDYGMRLQGSVHFFHSIPALIAHYMENLDELPYRLTLPVAILQARSSRELSSLAMLGQDFWLSPVSRKSPTPQLVTGPLHKSCSEPISIIRTQHEGRAATPIAAVPAHSAADLSKFSSSHHLQQEHKQVFTEHFHAQMNAGHRPSEAGCKISAFSDPNSLIHQQIDGMSALTDKSRQLEIVSLVPSQAHVKCPPHMDRLTRLKSSSESSLATLASPIYAEPADAIVLRDKRLRASKLKSRRRSAPSSAGQFGDTENNSKGVHVSKEPSLATILSPDAVKTQDSDSDKFDFELKPSHAAVRKLNTGISRSNSVRTPQEMARLAQKKPAWQERFKRLKLGTKVLTSQQSPYSASCQNSYHPQQMSFDDNLFVLEEDTLLDSGPSFRPSLGKFPVYQQRQGHNKGVNRASYFSESSTMQDIISCAMPELLVRPIQTQIKIQGSKPYLSMITLTLMLHPPPVAVAPFSSQSALGSGGHHVDDEGSNSKSEVSTPMAELDTNTCESDHHSKVKMSQSQPGLPLLHQELHLTRHHLQPSQQHAQPLTRSVSQPAHNTCTVSNLHQQQSLTVSHHQLTCPHNSQDSRHQQPPHVGHSPPNKTIDLPAKCVSSNHGKQNIHLSSTCPDVINCHHVKSQKARTVGQKDAMNNSLYPADEVLVDNLPYLDASLRQQIQPLACELSQDKNTTFGVTVENFIQCTVDSQDRNPYHVMRNVRQFMTGIKNYLVKHGEGELEDKIEQERAKLGTNEILSIDAIIETTLHMCVLRPLKHHIYRLLVDYHGRNNSLELMSRNIKYARTKTAEEIGIKPELIPPQGSDMETIKHHLDKMQRAYSPIKKLENLLSATSAIYASVKGKQQAPCRGPASLGADDFLPLLIYVLVHCGLVSAEIEADYMWGLLQPSVLTGEGGYYLTTLSSAVLILKNFQEAHENKTASLEGHLPTIGEVQGFLKIGFPDELRDTIIWKTLPVRPNMTTKDVCAMIAHKFKITNPQDYGLILLCDGEETQLMDSQCPQILKKDTLAKGKECFFTYKRLGANIAWPSSMKHS</sequence>
<evidence type="ECO:0000256" key="3">
    <source>
        <dbReference type="PROSITE-ProRule" id="PRU00191"/>
    </source>
</evidence>
<dbReference type="Pfam" id="PF00788">
    <property type="entry name" value="RA"/>
    <property type="match status" value="1"/>
</dbReference>
<feature type="domain" description="VPS9" evidence="7">
    <location>
        <begin position="995"/>
        <end position="1145"/>
    </location>
</feature>
<dbReference type="InterPro" id="IPR037191">
    <property type="entry name" value="VPS9_dom_sf"/>
</dbReference>
<keyword evidence="9" id="KW-1185">Reference proteome</keyword>
<feature type="compositionally biased region" description="Low complexity" evidence="4">
    <location>
        <begin position="72"/>
        <end position="84"/>
    </location>
</feature>
<dbReference type="Gene3D" id="3.30.505.10">
    <property type="entry name" value="SH2 domain"/>
    <property type="match status" value="1"/>
</dbReference>
<protein>
    <recommendedName>
        <fullName evidence="10">Protein sprint</fullName>
    </recommendedName>
</protein>
<dbReference type="SMART" id="SM00167">
    <property type="entry name" value="VPS9"/>
    <property type="match status" value="1"/>
</dbReference>
<dbReference type="GO" id="GO:0005829">
    <property type="term" value="C:cytosol"/>
    <property type="evidence" value="ECO:0007669"/>
    <property type="project" value="TreeGrafter"/>
</dbReference>
<feature type="region of interest" description="Disordered" evidence="4">
    <location>
        <begin position="785"/>
        <end position="825"/>
    </location>
</feature>
<dbReference type="Proteomes" id="UP000245119">
    <property type="component" value="Linkage Group LG8"/>
</dbReference>
<dbReference type="GO" id="GO:0030139">
    <property type="term" value="C:endocytic vesicle"/>
    <property type="evidence" value="ECO:0007669"/>
    <property type="project" value="TreeGrafter"/>
</dbReference>
<dbReference type="EMBL" id="PZQS01000008">
    <property type="protein sequence ID" value="PVD26166.1"/>
    <property type="molecule type" value="Genomic_DNA"/>
</dbReference>
<feature type="domain" description="Ras-associating" evidence="6">
    <location>
        <begin position="1160"/>
        <end position="1250"/>
    </location>
</feature>
<evidence type="ECO:0008006" key="10">
    <source>
        <dbReference type="Google" id="ProtNLM"/>
    </source>
</evidence>
<dbReference type="PROSITE" id="PS50001">
    <property type="entry name" value="SH2"/>
    <property type="match status" value="1"/>
</dbReference>
<dbReference type="OrthoDB" id="21085at2759"/>
<keyword evidence="2" id="KW-0343">GTPase activation</keyword>